<dbReference type="GO" id="GO:0016020">
    <property type="term" value="C:membrane"/>
    <property type="evidence" value="ECO:0007669"/>
    <property type="project" value="InterPro"/>
</dbReference>
<gene>
    <name evidence="11" type="primary">fbpC</name>
    <name evidence="11" type="ORF">CLMAG_23940</name>
</gene>
<dbReference type="PROSITE" id="PS00211">
    <property type="entry name" value="ABC_TRANSPORTER_1"/>
    <property type="match status" value="1"/>
</dbReference>
<feature type="domain" description="ABC transporter" evidence="10">
    <location>
        <begin position="3"/>
        <end position="225"/>
    </location>
</feature>
<dbReference type="GO" id="GO:0016887">
    <property type="term" value="F:ATP hydrolysis activity"/>
    <property type="evidence" value="ECO:0007669"/>
    <property type="project" value="InterPro"/>
</dbReference>
<evidence type="ECO:0000256" key="1">
    <source>
        <dbReference type="ARBA" id="ARBA00022448"/>
    </source>
</evidence>
<keyword evidence="6" id="KW-0408">Iron</keyword>
<dbReference type="EMBL" id="LWAE01000002">
    <property type="protein sequence ID" value="KZL92580.1"/>
    <property type="molecule type" value="Genomic_DNA"/>
</dbReference>
<keyword evidence="4" id="KW-0547">Nucleotide-binding</keyword>
<evidence type="ECO:0000256" key="5">
    <source>
        <dbReference type="ARBA" id="ARBA00022840"/>
    </source>
</evidence>
<dbReference type="Gene3D" id="3.40.50.300">
    <property type="entry name" value="P-loop containing nucleotide triphosphate hydrolases"/>
    <property type="match status" value="1"/>
</dbReference>
<evidence type="ECO:0000256" key="2">
    <source>
        <dbReference type="ARBA" id="ARBA00022475"/>
    </source>
</evidence>
<dbReference type="InterPro" id="IPR003593">
    <property type="entry name" value="AAA+_ATPase"/>
</dbReference>
<proteinExistence type="predicted"/>
<accession>A0A162TFK2</accession>
<evidence type="ECO:0000256" key="4">
    <source>
        <dbReference type="ARBA" id="ARBA00022741"/>
    </source>
</evidence>
<dbReference type="InterPro" id="IPR015853">
    <property type="entry name" value="ABC_transpr_FbpC"/>
</dbReference>
<dbReference type="OrthoDB" id="9802264at2"/>
<dbReference type="InterPro" id="IPR017871">
    <property type="entry name" value="ABC_transporter-like_CS"/>
</dbReference>
<dbReference type="InterPro" id="IPR003439">
    <property type="entry name" value="ABC_transporter-like_ATP-bd"/>
</dbReference>
<dbReference type="InterPro" id="IPR050093">
    <property type="entry name" value="ABC_SmlMolc_Importer"/>
</dbReference>
<dbReference type="SUPFAM" id="SSF52540">
    <property type="entry name" value="P-loop containing nucleoside triphosphate hydrolases"/>
    <property type="match status" value="1"/>
</dbReference>
<organism evidence="11 12">
    <name type="scientific">Clostridium magnum DSM 2767</name>
    <dbReference type="NCBI Taxonomy" id="1121326"/>
    <lineage>
        <taxon>Bacteria</taxon>
        <taxon>Bacillati</taxon>
        <taxon>Bacillota</taxon>
        <taxon>Clostridia</taxon>
        <taxon>Eubacteriales</taxon>
        <taxon>Clostridiaceae</taxon>
        <taxon>Clostridium</taxon>
    </lineage>
</organism>
<keyword evidence="3" id="KW-0410">Iron transport</keyword>
<name>A0A162TFK2_9CLOT</name>
<dbReference type="GO" id="GO:0015418">
    <property type="term" value="F:ABC-type quaternary ammonium compound transporting activity"/>
    <property type="evidence" value="ECO:0007669"/>
    <property type="project" value="UniProtKB-EC"/>
</dbReference>
<dbReference type="RefSeq" id="WP_066622154.1">
    <property type="nucleotide sequence ID" value="NZ_FQXL01000044.1"/>
</dbReference>
<protein>
    <recommendedName>
        <fullName evidence="9">ABC-type quaternary amine transporter</fullName>
        <ecNumber evidence="9">7.6.2.9</ecNumber>
    </recommendedName>
</protein>
<evidence type="ECO:0000256" key="8">
    <source>
        <dbReference type="ARBA" id="ARBA00023136"/>
    </source>
</evidence>
<dbReference type="CDD" id="cd03259">
    <property type="entry name" value="ABC_Carb_Solutes_like"/>
    <property type="match status" value="1"/>
</dbReference>
<dbReference type="AlphaFoldDB" id="A0A162TFK2"/>
<dbReference type="GO" id="GO:0015408">
    <property type="term" value="F:ABC-type ferric iron transporter activity"/>
    <property type="evidence" value="ECO:0007669"/>
    <property type="project" value="InterPro"/>
</dbReference>
<dbReference type="PANTHER" id="PTHR42781">
    <property type="entry name" value="SPERMIDINE/PUTRESCINE IMPORT ATP-BINDING PROTEIN POTA"/>
    <property type="match status" value="1"/>
</dbReference>
<keyword evidence="5 11" id="KW-0067">ATP-binding</keyword>
<keyword evidence="1" id="KW-0813">Transport</keyword>
<dbReference type="InterPro" id="IPR027417">
    <property type="entry name" value="P-loop_NTPase"/>
</dbReference>
<evidence type="ECO:0000256" key="6">
    <source>
        <dbReference type="ARBA" id="ARBA00023004"/>
    </source>
</evidence>
<dbReference type="PANTHER" id="PTHR42781:SF4">
    <property type="entry name" value="SPERMIDINE_PUTRESCINE IMPORT ATP-BINDING PROTEIN POTA"/>
    <property type="match status" value="1"/>
</dbReference>
<evidence type="ECO:0000256" key="9">
    <source>
        <dbReference type="ARBA" id="ARBA00066388"/>
    </source>
</evidence>
<reference evidence="11 12" key="1">
    <citation type="submission" date="2016-04" db="EMBL/GenBank/DDBJ databases">
        <title>Genome sequence of Clostridium magnum DSM 2767.</title>
        <authorList>
            <person name="Poehlein A."/>
            <person name="Uhlig R."/>
            <person name="Fischer R."/>
            <person name="Bahl H."/>
            <person name="Daniel R."/>
        </authorList>
    </citation>
    <scope>NUCLEOTIDE SEQUENCE [LARGE SCALE GENOMIC DNA]</scope>
    <source>
        <strain evidence="11 12">DSM 2767</strain>
    </source>
</reference>
<sequence length="225" mass="25080">MFIEIENLNFKYKNSKIDTLKNISFSMEKGEILSILGESGGGKSTVLRLIAGLETPSAGRLVIDNKTIFDSNTFILPEKRGVGMIFQDYALFPHMTVAENINFGLNNFSKKEKEERVVEMLELVNLQGLGKRYPHELSGGQQQRIAIARALAPKLTVLLLDEPFSNLDAHLKAKIREELKVILNKTSITAIFVTHDREDVKSIADKVVVLKEGVVVKSGKVENVI</sequence>
<dbReference type="Proteomes" id="UP000076603">
    <property type="component" value="Unassembled WGS sequence"/>
</dbReference>
<keyword evidence="2" id="KW-1003">Cell membrane</keyword>
<evidence type="ECO:0000256" key="7">
    <source>
        <dbReference type="ARBA" id="ARBA00023065"/>
    </source>
</evidence>
<evidence type="ECO:0000256" key="3">
    <source>
        <dbReference type="ARBA" id="ARBA00022496"/>
    </source>
</evidence>
<dbReference type="Pfam" id="PF00005">
    <property type="entry name" value="ABC_tran"/>
    <property type="match status" value="1"/>
</dbReference>
<keyword evidence="11" id="KW-0378">Hydrolase</keyword>
<keyword evidence="7" id="KW-0406">Ion transport</keyword>
<dbReference type="PROSITE" id="PS50893">
    <property type="entry name" value="ABC_TRANSPORTER_2"/>
    <property type="match status" value="1"/>
</dbReference>
<dbReference type="FunFam" id="3.40.50.300:FF:000425">
    <property type="entry name" value="Probable ABC transporter, ATP-binding subunit"/>
    <property type="match status" value="1"/>
</dbReference>
<evidence type="ECO:0000313" key="11">
    <source>
        <dbReference type="EMBL" id="KZL92580.1"/>
    </source>
</evidence>
<dbReference type="PATRIC" id="fig|1121326.3.peg.2391"/>
<evidence type="ECO:0000259" key="10">
    <source>
        <dbReference type="PROSITE" id="PS50893"/>
    </source>
</evidence>
<dbReference type="GO" id="GO:0005524">
    <property type="term" value="F:ATP binding"/>
    <property type="evidence" value="ECO:0007669"/>
    <property type="project" value="UniProtKB-KW"/>
</dbReference>
<dbReference type="STRING" id="1121326.CLMAG_23940"/>
<keyword evidence="12" id="KW-1185">Reference proteome</keyword>
<evidence type="ECO:0000313" key="12">
    <source>
        <dbReference type="Proteomes" id="UP000076603"/>
    </source>
</evidence>
<comment type="caution">
    <text evidence="11">The sequence shown here is derived from an EMBL/GenBank/DDBJ whole genome shotgun (WGS) entry which is preliminary data.</text>
</comment>
<keyword evidence="8" id="KW-0472">Membrane</keyword>
<dbReference type="SMART" id="SM00382">
    <property type="entry name" value="AAA"/>
    <property type="match status" value="1"/>
</dbReference>
<dbReference type="EC" id="7.6.2.9" evidence="9"/>